<reference evidence="1" key="1">
    <citation type="submission" date="2014-11" db="EMBL/GenBank/DDBJ databases">
        <authorList>
            <person name="Amaro Gonzalez C."/>
        </authorList>
    </citation>
    <scope>NUCLEOTIDE SEQUENCE</scope>
</reference>
<dbReference type="EMBL" id="GBXM01079619">
    <property type="protein sequence ID" value="JAH28958.1"/>
    <property type="molecule type" value="Transcribed_RNA"/>
</dbReference>
<name>A0A0E9RKT6_ANGAN</name>
<sequence length="15" mass="1686">MPPYSVHALSLWTAL</sequence>
<reference evidence="1" key="2">
    <citation type="journal article" date="2015" name="Fish Shellfish Immunol.">
        <title>Early steps in the European eel (Anguilla anguilla)-Vibrio vulnificus interaction in the gills: Role of the RtxA13 toxin.</title>
        <authorList>
            <person name="Callol A."/>
            <person name="Pajuelo D."/>
            <person name="Ebbesson L."/>
            <person name="Teles M."/>
            <person name="MacKenzie S."/>
            <person name="Amaro C."/>
        </authorList>
    </citation>
    <scope>NUCLEOTIDE SEQUENCE</scope>
</reference>
<proteinExistence type="predicted"/>
<protein>
    <submittedName>
        <fullName evidence="1">Uncharacterized protein</fullName>
    </submittedName>
</protein>
<organism evidence="1">
    <name type="scientific">Anguilla anguilla</name>
    <name type="common">European freshwater eel</name>
    <name type="synonym">Muraena anguilla</name>
    <dbReference type="NCBI Taxonomy" id="7936"/>
    <lineage>
        <taxon>Eukaryota</taxon>
        <taxon>Metazoa</taxon>
        <taxon>Chordata</taxon>
        <taxon>Craniata</taxon>
        <taxon>Vertebrata</taxon>
        <taxon>Euteleostomi</taxon>
        <taxon>Actinopterygii</taxon>
        <taxon>Neopterygii</taxon>
        <taxon>Teleostei</taxon>
        <taxon>Anguilliformes</taxon>
        <taxon>Anguillidae</taxon>
        <taxon>Anguilla</taxon>
    </lineage>
</organism>
<accession>A0A0E9RKT6</accession>
<evidence type="ECO:0000313" key="1">
    <source>
        <dbReference type="EMBL" id="JAH28958.1"/>
    </source>
</evidence>
<dbReference type="EMBL" id="GBXM01079651">
    <property type="protein sequence ID" value="JAH28926.1"/>
    <property type="molecule type" value="Transcribed_RNA"/>
</dbReference>